<evidence type="ECO:0000256" key="2">
    <source>
        <dbReference type="SAM" id="SignalP"/>
    </source>
</evidence>
<feature type="region of interest" description="Disordered" evidence="1">
    <location>
        <begin position="33"/>
        <end position="111"/>
    </location>
</feature>
<feature type="compositionally biased region" description="Acidic residues" evidence="1">
    <location>
        <begin position="56"/>
        <end position="84"/>
    </location>
</feature>
<dbReference type="Gene3D" id="2.60.40.740">
    <property type="match status" value="1"/>
</dbReference>
<dbReference type="Proteomes" id="UP000095409">
    <property type="component" value="Unassembled WGS sequence"/>
</dbReference>
<feature type="compositionally biased region" description="Acidic residues" evidence="1">
    <location>
        <begin position="92"/>
        <end position="111"/>
    </location>
</feature>
<dbReference type="InterPro" id="IPR026466">
    <property type="entry name" value="Fim_isopep_form_D2_dom"/>
</dbReference>
<dbReference type="AlphaFoldDB" id="A0A173XU87"/>
<keyword evidence="2" id="KW-0732">Signal</keyword>
<dbReference type="RefSeq" id="WP_055065558.1">
    <property type="nucleotide sequence ID" value="NZ_CYZD01000002.1"/>
</dbReference>
<accession>A0A173XU87</accession>
<reference evidence="3 4" key="1">
    <citation type="submission" date="2015-09" db="EMBL/GenBank/DDBJ databases">
        <authorList>
            <consortium name="Pathogen Informatics"/>
        </authorList>
    </citation>
    <scope>NUCLEOTIDE SEQUENCE [LARGE SCALE GENOMIC DNA]</scope>
    <source>
        <strain evidence="3 4">2789STDY5608837</strain>
    </source>
</reference>
<feature type="signal peptide" evidence="2">
    <location>
        <begin position="1"/>
        <end position="20"/>
    </location>
</feature>
<gene>
    <name evidence="3" type="ORF">ERS852394_00450</name>
</gene>
<evidence type="ECO:0000256" key="1">
    <source>
        <dbReference type="SAM" id="MobiDB-lite"/>
    </source>
</evidence>
<sequence length="713" mass="80228">MKKKIAGIILASVLTFSAMAGVQASAEDRLWENSMEADGVEDDISQNQTEVKDGDDSTSEDNEENTENEGVDSPENDTEAEEDPSEVKEETEISFEEEQENIDAEVEENPEQELELNAEMGEEDLFMDNEKSIATYAGSGIPVEWVGPNYKMRPEYAFTYAFRKGVTQLSYISRKNDSLNNKIHNWFGDNKGYTTEYCQSFYACAIGNTSNTDAITAIYSNVGEYQGQIVDLKVTVPAWGTVNNGHVGKDKTKITPCVLFYKDRIAFNTISVGSVRFQFEFLNHNTSVQIYPKGHITAVDLDSGQGIRTYDSWGVDHIYLRSGYDYLRTTEGTTANGNAFREIRGKADGGNITTDDVEGWCQLDFNGSFIINWLAQDLWKNSTGAQNAFYLSTGQTIGSYEPNPGPEKRVGDENASFDSMARHTFTDNDPAYEITEGKNFDYVIRQQLLPGNYSSFELKDVLDSCLKYRSASVMTALGNDVTRFFNIENRSNTIVFRADSNFLKTDEAYNNVTYYFRIKVQAGSNQEIDSHNHYQRSNEFYAIENTASRTIVSDRMQDTQNTNQSWVKGNTVLTDGEITVTKRIREADITWAHGNPVFRFRITGKDQLGATHVYEKYVEFKPGKYAMAGEDVVMKCSFTGIQPGTYTVSELPTLRYQFEYILPDTANVTASDKTGIVSISMAQRKAALTFKNKKTRYDRYSHTDVVTNIVPVS</sequence>
<feature type="chain" id="PRO_5038389712" evidence="2">
    <location>
        <begin position="21"/>
        <end position="713"/>
    </location>
</feature>
<proteinExistence type="predicted"/>
<dbReference type="EMBL" id="CYZD01000002">
    <property type="protein sequence ID" value="CUN55491.1"/>
    <property type="molecule type" value="Genomic_DNA"/>
</dbReference>
<evidence type="ECO:0000313" key="3">
    <source>
        <dbReference type="EMBL" id="CUN55491.1"/>
    </source>
</evidence>
<dbReference type="NCBIfam" id="TIGR04226">
    <property type="entry name" value="RrgB_K2N_iso_D2"/>
    <property type="match status" value="1"/>
</dbReference>
<organism evidence="3 4">
    <name type="scientific">Blautia obeum</name>
    <dbReference type="NCBI Taxonomy" id="40520"/>
    <lineage>
        <taxon>Bacteria</taxon>
        <taxon>Bacillati</taxon>
        <taxon>Bacillota</taxon>
        <taxon>Clostridia</taxon>
        <taxon>Lachnospirales</taxon>
        <taxon>Lachnospiraceae</taxon>
        <taxon>Blautia</taxon>
    </lineage>
</organism>
<protein>
    <submittedName>
        <fullName evidence="3">Fimbrial isopeptide formation D2 domain</fullName>
    </submittedName>
</protein>
<evidence type="ECO:0000313" key="4">
    <source>
        <dbReference type="Proteomes" id="UP000095409"/>
    </source>
</evidence>
<name>A0A173XU87_9FIRM</name>